<feature type="non-terminal residue" evidence="1">
    <location>
        <position position="31"/>
    </location>
</feature>
<protein>
    <submittedName>
        <fullName evidence="1">Uncharacterized protein</fullName>
    </submittedName>
</protein>
<gene>
    <name evidence="1" type="ORF">S06H3_66941</name>
</gene>
<reference evidence="1" key="1">
    <citation type="journal article" date="2014" name="Front. Microbiol.">
        <title>High frequency of phylogenetically diverse reductive dehalogenase-homologous genes in deep subseafloor sedimentary metagenomes.</title>
        <authorList>
            <person name="Kawai M."/>
            <person name="Futagami T."/>
            <person name="Toyoda A."/>
            <person name="Takaki Y."/>
            <person name="Nishi S."/>
            <person name="Hori S."/>
            <person name="Arai W."/>
            <person name="Tsubouchi T."/>
            <person name="Morono Y."/>
            <person name="Uchiyama I."/>
            <person name="Ito T."/>
            <person name="Fujiyama A."/>
            <person name="Inagaki F."/>
            <person name="Takami H."/>
        </authorList>
    </citation>
    <scope>NUCLEOTIDE SEQUENCE</scope>
    <source>
        <strain evidence="1">Expedition CK06-06</strain>
    </source>
</reference>
<name>X1RFH2_9ZZZZ</name>
<sequence length="31" mass="3597">MEEYMGWEDDEKKVVDATGILSESQIYVDDT</sequence>
<proteinExistence type="predicted"/>
<dbReference type="EMBL" id="BARV01045963">
    <property type="protein sequence ID" value="GAI61900.1"/>
    <property type="molecule type" value="Genomic_DNA"/>
</dbReference>
<comment type="caution">
    <text evidence="1">The sequence shown here is derived from an EMBL/GenBank/DDBJ whole genome shotgun (WGS) entry which is preliminary data.</text>
</comment>
<evidence type="ECO:0000313" key="1">
    <source>
        <dbReference type="EMBL" id="GAI61900.1"/>
    </source>
</evidence>
<organism evidence="1">
    <name type="scientific">marine sediment metagenome</name>
    <dbReference type="NCBI Taxonomy" id="412755"/>
    <lineage>
        <taxon>unclassified sequences</taxon>
        <taxon>metagenomes</taxon>
        <taxon>ecological metagenomes</taxon>
    </lineage>
</organism>
<accession>X1RFH2</accession>
<dbReference type="AlphaFoldDB" id="X1RFH2"/>